<gene>
    <name evidence="2" type="ORF">SAMEA3538468_04996</name>
</gene>
<dbReference type="RefSeq" id="WP_025712765.1">
    <property type="nucleotide sequence ID" value="NZ_CAAHGB010000003.1"/>
</dbReference>
<protein>
    <submittedName>
        <fullName evidence="2">Uncharacterized protein</fullName>
    </submittedName>
</protein>
<proteinExistence type="predicted"/>
<keyword evidence="3" id="KW-1185">Reference proteome</keyword>
<dbReference type="GeneID" id="69753876"/>
<organism evidence="2 3">
    <name type="scientific">Klebsiella quasivariicola</name>
    <dbReference type="NCBI Taxonomy" id="2026240"/>
    <lineage>
        <taxon>Bacteria</taxon>
        <taxon>Pseudomonadati</taxon>
        <taxon>Pseudomonadota</taxon>
        <taxon>Gammaproteobacteria</taxon>
        <taxon>Enterobacterales</taxon>
        <taxon>Enterobacteriaceae</taxon>
        <taxon>Klebsiella/Raoultella group</taxon>
        <taxon>Klebsiella</taxon>
        <taxon>Klebsiella pneumoniae complex</taxon>
    </lineage>
</organism>
<evidence type="ECO:0000313" key="2">
    <source>
        <dbReference type="EMBL" id="VVK28499.1"/>
    </source>
</evidence>
<feature type="compositionally biased region" description="Polar residues" evidence="1">
    <location>
        <begin position="99"/>
        <end position="108"/>
    </location>
</feature>
<dbReference type="EMBL" id="UJYZ02000038">
    <property type="protein sequence ID" value="VVK28499.1"/>
    <property type="molecule type" value="Genomic_DNA"/>
</dbReference>
<feature type="region of interest" description="Disordered" evidence="1">
    <location>
        <begin position="84"/>
        <end position="108"/>
    </location>
</feature>
<evidence type="ECO:0000256" key="1">
    <source>
        <dbReference type="SAM" id="MobiDB-lite"/>
    </source>
</evidence>
<accession>A0ABY6X9M4</accession>
<evidence type="ECO:0000313" key="3">
    <source>
        <dbReference type="Proteomes" id="UP000259400"/>
    </source>
</evidence>
<name>A0ABY6X9M4_9ENTR</name>
<reference evidence="2 3" key="1">
    <citation type="submission" date="2019-09" db="EMBL/GenBank/DDBJ databases">
        <authorList>
            <consortium name="Pathogen Informatics"/>
        </authorList>
    </citation>
    <scope>NUCLEOTIDE SEQUENCE [LARGE SCALE GENOMIC DNA]</scope>
    <source>
        <strain evidence="2 3">EuSCAPE_IL010</strain>
    </source>
</reference>
<comment type="caution">
    <text evidence="2">The sequence shown here is derived from an EMBL/GenBank/DDBJ whole genome shotgun (WGS) entry which is preliminary data.</text>
</comment>
<dbReference type="Proteomes" id="UP000259400">
    <property type="component" value="Unassembled WGS sequence"/>
</dbReference>
<sequence>MDKRGVPGEVTPVALRLPGLSTGYQTVDTVIDLQLFWSGKNSFLLFQSRLRSRYFFCVMSLMAQVFSRRRRAAPCPGYQIAQRCSPGKPSATGGFEIANTGSFSQHGE</sequence>